<sequence length="437" mass="46317">MEGIITNFEFSLPFRAIVLIAICAWASLLSHKCISNFNDGARPVFPELMEGRMTRAEFAVVVTGMGFGWVLAGFSQWLGTGLIACHLTMIATDCLGAWSPNKWVALIIGGAYGALCAFGTSFINSAFTALPYNFLNDLTQISSPALPVFCMFPAVAIASQFGAKKGITTGVIEAVVYIFCTVVGAVNLGSISVSLYPYTFAMLVGMICLLVYSINGSKNSESVENDSETENLFTKNANRIKNNWVYLCIQGALNALGIHVLAQAYQPYVLSSAVLAGNMGTFELAMIGVIIAFIPLIVSTALATGVYQAVGLTTVMLVGCLAPTWWLAPIFGFIAEFVEIQLLGLLGKGLSKFPELSKCGDYIRDAMVSCIGLALIAGSFLAANATWGAVGLMIVGGFFVLNDVTGQRIPKSAVGPLAAVAVGILFNIMIFLGFVAL</sequence>
<feature type="transmembrane region" description="Helical" evidence="1">
    <location>
        <begin position="12"/>
        <end position="31"/>
    </location>
</feature>
<feature type="transmembrane region" description="Helical" evidence="1">
    <location>
        <begin position="285"/>
        <end position="307"/>
    </location>
</feature>
<feature type="transmembrane region" description="Helical" evidence="1">
    <location>
        <begin position="144"/>
        <end position="163"/>
    </location>
</feature>
<keyword evidence="5" id="KW-1185">Reference proteome</keyword>
<evidence type="ECO:0000313" key="4">
    <source>
        <dbReference type="Proteomes" id="UP000433575"/>
    </source>
</evidence>
<dbReference type="AlphaFoldDB" id="A0A6N7S3T2"/>
<evidence type="ECO:0000313" key="2">
    <source>
        <dbReference type="EMBL" id="MSA88168.1"/>
    </source>
</evidence>
<feature type="transmembrane region" description="Helical" evidence="1">
    <location>
        <begin position="103"/>
        <end position="124"/>
    </location>
</feature>
<feature type="transmembrane region" description="Helical" evidence="1">
    <location>
        <begin position="314"/>
        <end position="335"/>
    </location>
</feature>
<evidence type="ECO:0000313" key="3">
    <source>
        <dbReference type="EMBL" id="MSC31923.1"/>
    </source>
</evidence>
<dbReference type="EMBL" id="WKPJ01000002">
    <property type="protein sequence ID" value="MSA88168.1"/>
    <property type="molecule type" value="Genomic_DNA"/>
</dbReference>
<dbReference type="EMBL" id="WKPI01000002">
    <property type="protein sequence ID" value="MSC31923.1"/>
    <property type="molecule type" value="Genomic_DNA"/>
</dbReference>
<evidence type="ECO:0000256" key="1">
    <source>
        <dbReference type="SAM" id="Phobius"/>
    </source>
</evidence>
<keyword evidence="1" id="KW-0472">Membrane</keyword>
<feature type="transmembrane region" description="Helical" evidence="1">
    <location>
        <begin position="371"/>
        <end position="401"/>
    </location>
</feature>
<evidence type="ECO:0008006" key="6">
    <source>
        <dbReference type="Google" id="ProtNLM"/>
    </source>
</evidence>
<feature type="transmembrane region" description="Helical" evidence="1">
    <location>
        <begin position="195"/>
        <end position="214"/>
    </location>
</feature>
<name>A0A6N7S3T2_9FIRM</name>
<dbReference type="InterPro" id="IPR019733">
    <property type="entry name" value="Uncharacterised_YhfT"/>
</dbReference>
<keyword evidence="1" id="KW-0812">Transmembrane</keyword>
<keyword evidence="1" id="KW-1133">Transmembrane helix</keyword>
<feature type="transmembrane region" description="Helical" evidence="1">
    <location>
        <begin position="413"/>
        <end position="436"/>
    </location>
</feature>
<gene>
    <name evidence="3" type="ORF">GKD88_02150</name>
    <name evidence="2" type="ORF">GKE08_02350</name>
</gene>
<dbReference type="Proteomes" id="UP000480929">
    <property type="component" value="Unassembled WGS sequence"/>
</dbReference>
<feature type="transmembrane region" description="Helical" evidence="1">
    <location>
        <begin position="244"/>
        <end position="265"/>
    </location>
</feature>
<organism evidence="2 4">
    <name type="scientific">Holdemania massiliensis</name>
    <dbReference type="NCBI Taxonomy" id="1468449"/>
    <lineage>
        <taxon>Bacteria</taxon>
        <taxon>Bacillati</taxon>
        <taxon>Bacillota</taxon>
        <taxon>Erysipelotrichia</taxon>
        <taxon>Erysipelotrichales</taxon>
        <taxon>Erysipelotrichaceae</taxon>
        <taxon>Holdemania</taxon>
    </lineage>
</organism>
<comment type="caution">
    <text evidence="2">The sequence shown here is derived from an EMBL/GenBank/DDBJ whole genome shotgun (WGS) entry which is preliminary data.</text>
</comment>
<dbReference type="OrthoDB" id="92225at2"/>
<feature type="transmembrane region" description="Helical" evidence="1">
    <location>
        <begin position="77"/>
        <end position="96"/>
    </location>
</feature>
<dbReference type="Proteomes" id="UP000433575">
    <property type="component" value="Unassembled WGS sequence"/>
</dbReference>
<proteinExistence type="predicted"/>
<feature type="transmembrane region" description="Helical" evidence="1">
    <location>
        <begin position="170"/>
        <end position="189"/>
    </location>
</feature>
<dbReference type="Pfam" id="PF10797">
    <property type="entry name" value="YhfT"/>
    <property type="match status" value="1"/>
</dbReference>
<accession>A0A6N7S3T2</accession>
<dbReference type="RefSeq" id="WP_154237802.1">
    <property type="nucleotide sequence ID" value="NZ_WKPI01000002.1"/>
</dbReference>
<protein>
    <recommendedName>
        <fullName evidence="6">Permease</fullName>
    </recommendedName>
</protein>
<evidence type="ECO:0000313" key="5">
    <source>
        <dbReference type="Proteomes" id="UP000480929"/>
    </source>
</evidence>
<reference evidence="4 5" key="1">
    <citation type="journal article" date="2019" name="Nat. Med.">
        <title>A library of human gut bacterial isolates paired with longitudinal multiomics data enables mechanistic microbiome research.</title>
        <authorList>
            <person name="Poyet M."/>
            <person name="Groussin M."/>
            <person name="Gibbons S.M."/>
            <person name="Avila-Pacheco J."/>
            <person name="Jiang X."/>
            <person name="Kearney S.M."/>
            <person name="Perrotta A.R."/>
            <person name="Berdy B."/>
            <person name="Zhao S."/>
            <person name="Lieberman T.D."/>
            <person name="Swanson P.K."/>
            <person name="Smith M."/>
            <person name="Roesemann S."/>
            <person name="Alexander J.E."/>
            <person name="Rich S.A."/>
            <person name="Livny J."/>
            <person name="Vlamakis H."/>
            <person name="Clish C."/>
            <person name="Bullock K."/>
            <person name="Deik A."/>
            <person name="Scott J."/>
            <person name="Pierce K.A."/>
            <person name="Xavier R.J."/>
            <person name="Alm E.J."/>
        </authorList>
    </citation>
    <scope>NUCLEOTIDE SEQUENCE [LARGE SCALE GENOMIC DNA]</scope>
    <source>
        <strain evidence="2 4">BIOML-A4</strain>
        <strain evidence="3 5">BIOML-A5</strain>
    </source>
</reference>